<feature type="domain" description="CR-type" evidence="6">
    <location>
        <begin position="1"/>
        <end position="57"/>
    </location>
</feature>
<dbReference type="InterPro" id="IPR036410">
    <property type="entry name" value="HSP_DnaJ_Cys-rich_dom_sf"/>
</dbReference>
<protein>
    <submittedName>
        <fullName evidence="7">DnaJ-like protein</fullName>
    </submittedName>
</protein>
<evidence type="ECO:0000256" key="2">
    <source>
        <dbReference type="ARBA" id="ARBA00022737"/>
    </source>
</evidence>
<keyword evidence="1 5" id="KW-0479">Metal-binding</keyword>
<dbReference type="CDD" id="cd10747">
    <property type="entry name" value="DnaJ_C"/>
    <property type="match status" value="1"/>
</dbReference>
<dbReference type="GO" id="GO:0008270">
    <property type="term" value="F:zinc ion binding"/>
    <property type="evidence" value="ECO:0007669"/>
    <property type="project" value="UniProtKB-KW"/>
</dbReference>
<dbReference type="GO" id="GO:0051082">
    <property type="term" value="F:unfolded protein binding"/>
    <property type="evidence" value="ECO:0007669"/>
    <property type="project" value="InterPro"/>
</dbReference>
<proteinExistence type="evidence at transcript level"/>
<dbReference type="InterPro" id="IPR002939">
    <property type="entry name" value="DnaJ_C"/>
</dbReference>
<dbReference type="FunFam" id="2.60.260.20:FF:000013">
    <property type="entry name" value="DnaJ subfamily B member 11"/>
    <property type="match status" value="1"/>
</dbReference>
<evidence type="ECO:0000259" key="6">
    <source>
        <dbReference type="PROSITE" id="PS51188"/>
    </source>
</evidence>
<feature type="non-terminal residue" evidence="7">
    <location>
        <position position="1"/>
    </location>
</feature>
<feature type="non-terminal residue" evidence="7">
    <location>
        <position position="207"/>
    </location>
</feature>
<dbReference type="Gene3D" id="2.10.230.10">
    <property type="entry name" value="Heat shock protein DnaJ, cysteine-rich domain"/>
    <property type="match status" value="1"/>
</dbReference>
<dbReference type="InterPro" id="IPR044713">
    <property type="entry name" value="DNJA1/2-like"/>
</dbReference>
<dbReference type="PROSITE" id="PS51188">
    <property type="entry name" value="ZF_CR"/>
    <property type="match status" value="1"/>
</dbReference>
<sequence length="207" mass="22267">ARGCTRCGGQGIVIQTRRIGPGFVQQIQTHCPVCGGKGKVSTGACRSCPSGQFEEAEKTLLIDIEKGMSDGEAVVFEGHTDEVPDHASGDVRFEVVSEPHPRFKRMGSDLRYTLHVSLSEALVGVNRQVRQLDGRLVPIQTDRVITPGEELVIEGEGMPARGGGEAGDLVVELWVDFPKNLTAEQKQKVLELHGEIPALDVTGDGTN</sequence>
<dbReference type="Gene3D" id="2.60.260.20">
    <property type="entry name" value="Urease metallochaperone UreE, N-terminal domain"/>
    <property type="match status" value="2"/>
</dbReference>
<organism evidence="7">
    <name type="scientific">Griffithsia japonica</name>
    <name type="common">Red alga</name>
    <dbReference type="NCBI Taxonomy" id="83288"/>
    <lineage>
        <taxon>Eukaryota</taxon>
        <taxon>Rhodophyta</taxon>
        <taxon>Florideophyceae</taxon>
        <taxon>Rhodymeniophycidae</taxon>
        <taxon>Ceramiales</taxon>
        <taxon>Ceramiaceae</taxon>
        <taxon>Griffithsia</taxon>
    </lineage>
</organism>
<dbReference type="AlphaFoldDB" id="Q7XY45"/>
<dbReference type="GO" id="GO:0006457">
    <property type="term" value="P:protein folding"/>
    <property type="evidence" value="ECO:0007669"/>
    <property type="project" value="InterPro"/>
</dbReference>
<dbReference type="CDD" id="cd10719">
    <property type="entry name" value="DnaJ_zf"/>
    <property type="match status" value="1"/>
</dbReference>
<dbReference type="FunFam" id="2.10.230.10:FF:000001">
    <property type="entry name" value="DnaJ subfamily A member 2"/>
    <property type="match status" value="1"/>
</dbReference>
<evidence type="ECO:0000256" key="5">
    <source>
        <dbReference type="PROSITE-ProRule" id="PRU00546"/>
    </source>
</evidence>
<dbReference type="SUPFAM" id="SSF49493">
    <property type="entry name" value="HSP40/DnaJ peptide-binding domain"/>
    <property type="match status" value="2"/>
</dbReference>
<evidence type="ECO:0000313" key="7">
    <source>
        <dbReference type="EMBL" id="AAP80833.1"/>
    </source>
</evidence>
<dbReference type="SUPFAM" id="SSF57938">
    <property type="entry name" value="DnaJ/Hsp40 cysteine-rich domain"/>
    <property type="match status" value="1"/>
</dbReference>
<dbReference type="PANTHER" id="PTHR43888">
    <property type="entry name" value="DNAJ-LIKE-2, ISOFORM A-RELATED"/>
    <property type="match status" value="1"/>
</dbReference>
<keyword evidence="3 5" id="KW-0863">Zinc-finger</keyword>
<feature type="zinc finger region" description="CR-type" evidence="5">
    <location>
        <begin position="1"/>
        <end position="57"/>
    </location>
</feature>
<reference evidence="7" key="1">
    <citation type="submission" date="2002-08" db="EMBL/GenBank/DDBJ databases">
        <authorList>
            <person name="Liu C."/>
            <person name="Lee Y."/>
            <person name="Lee H."/>
        </authorList>
    </citation>
    <scope>NUCLEOTIDE SEQUENCE</scope>
</reference>
<evidence type="ECO:0000256" key="1">
    <source>
        <dbReference type="ARBA" id="ARBA00022723"/>
    </source>
</evidence>
<name>Q7XY45_GRIJA</name>
<evidence type="ECO:0000256" key="4">
    <source>
        <dbReference type="ARBA" id="ARBA00022833"/>
    </source>
</evidence>
<accession>Q7XY45</accession>
<evidence type="ECO:0000256" key="3">
    <source>
        <dbReference type="ARBA" id="ARBA00022771"/>
    </source>
</evidence>
<keyword evidence="4 5" id="KW-0862">Zinc</keyword>
<dbReference type="InterPro" id="IPR008971">
    <property type="entry name" value="HSP40/DnaJ_pept-bd"/>
</dbReference>
<dbReference type="EMBL" id="AF542023">
    <property type="protein sequence ID" value="AAP80833.1"/>
    <property type="molecule type" value="mRNA"/>
</dbReference>
<keyword evidence="2" id="KW-0677">Repeat</keyword>
<dbReference type="Pfam" id="PF01556">
    <property type="entry name" value="DnaJ_C"/>
    <property type="match status" value="1"/>
</dbReference>
<dbReference type="Pfam" id="PF00684">
    <property type="entry name" value="DnaJ_CXXCXGXG"/>
    <property type="match status" value="1"/>
</dbReference>
<dbReference type="GO" id="GO:0030544">
    <property type="term" value="F:Hsp70 protein binding"/>
    <property type="evidence" value="ECO:0007669"/>
    <property type="project" value="InterPro"/>
</dbReference>
<dbReference type="InterPro" id="IPR001305">
    <property type="entry name" value="HSP_DnaJ_Cys-rich_dom"/>
</dbReference>